<evidence type="ECO:0000313" key="4">
    <source>
        <dbReference type="EMBL" id="CEL65493.1"/>
    </source>
</evidence>
<feature type="region of interest" description="Disordered" evidence="2">
    <location>
        <begin position="118"/>
        <end position="231"/>
    </location>
</feature>
<feature type="region of interest" description="Disordered" evidence="2">
    <location>
        <begin position="1"/>
        <end position="26"/>
    </location>
</feature>
<evidence type="ECO:0000313" key="3">
    <source>
        <dbReference type="EMBL" id="CBZ51543.1"/>
    </source>
</evidence>
<evidence type="ECO:0000256" key="1">
    <source>
        <dbReference type="SAM" id="Coils"/>
    </source>
</evidence>
<feature type="region of interest" description="Disordered" evidence="2">
    <location>
        <begin position="2335"/>
        <end position="2360"/>
    </location>
</feature>
<feature type="compositionally biased region" description="Low complexity" evidence="2">
    <location>
        <begin position="216"/>
        <end position="225"/>
    </location>
</feature>
<feature type="compositionally biased region" description="Pro residues" evidence="2">
    <location>
        <begin position="279"/>
        <end position="288"/>
    </location>
</feature>
<reference evidence="3" key="1">
    <citation type="submission" date="2011-02" db="EMBL/GenBank/DDBJ databases">
        <authorList>
            <person name="Aslett M."/>
        </authorList>
    </citation>
    <scope>NUCLEOTIDE SEQUENCE</scope>
    <source>
        <strain evidence="3">Liverpool</strain>
    </source>
</reference>
<feature type="compositionally biased region" description="Basic and acidic residues" evidence="2">
    <location>
        <begin position="1478"/>
        <end position="1497"/>
    </location>
</feature>
<feature type="compositionally biased region" description="Basic and acidic residues" evidence="2">
    <location>
        <begin position="1623"/>
        <end position="1633"/>
    </location>
</feature>
<dbReference type="VEuPathDB" id="ToxoDB:NCLIV_013360"/>
<feature type="compositionally biased region" description="Basic and acidic residues" evidence="2">
    <location>
        <begin position="651"/>
        <end position="662"/>
    </location>
</feature>
<feature type="region of interest" description="Disordered" evidence="2">
    <location>
        <begin position="2056"/>
        <end position="2100"/>
    </location>
</feature>
<proteinExistence type="predicted"/>
<reference evidence="5" key="3">
    <citation type="journal article" date="2012" name="PLoS Pathog.">
        <title>Comparative genomics of the apicomplexan parasites Toxoplasma gondii and Neospora caninum: Coccidia differing in host range and transmission strategy.</title>
        <authorList>
            <person name="Reid A.J."/>
            <person name="Vermont S.J."/>
            <person name="Cotton J.A."/>
            <person name="Harris D."/>
            <person name="Hill-Cawthorne G.A."/>
            <person name="Konen-Waisman S."/>
            <person name="Latham S.M."/>
            <person name="Mourier T."/>
            <person name="Norton R."/>
            <person name="Quail M.A."/>
            <person name="Sanders M."/>
            <person name="Shanmugam D."/>
            <person name="Sohal A."/>
            <person name="Wasmuth J.D."/>
            <person name="Brunk B."/>
            <person name="Grigg M.E."/>
            <person name="Howard J.C."/>
            <person name="Parkinson J."/>
            <person name="Roos D.S."/>
            <person name="Trees A.J."/>
            <person name="Berriman M."/>
            <person name="Pain A."/>
            <person name="Wastling J.M."/>
        </authorList>
    </citation>
    <scope>NUCLEOTIDE SEQUENCE [LARGE SCALE GENOMIC DNA]</scope>
    <source>
        <strain evidence="5">Liverpool</strain>
    </source>
</reference>
<feature type="region of interest" description="Disordered" evidence="2">
    <location>
        <begin position="849"/>
        <end position="868"/>
    </location>
</feature>
<feature type="compositionally biased region" description="Basic and acidic residues" evidence="2">
    <location>
        <begin position="194"/>
        <end position="212"/>
    </location>
</feature>
<feature type="region of interest" description="Disordered" evidence="2">
    <location>
        <begin position="1660"/>
        <end position="1692"/>
    </location>
</feature>
<feature type="region of interest" description="Disordered" evidence="2">
    <location>
        <begin position="801"/>
        <end position="835"/>
    </location>
</feature>
<feature type="compositionally biased region" description="Basic and acidic residues" evidence="2">
    <location>
        <begin position="475"/>
        <end position="502"/>
    </location>
</feature>
<feature type="compositionally biased region" description="Low complexity" evidence="2">
    <location>
        <begin position="323"/>
        <end position="338"/>
    </location>
</feature>
<feature type="region of interest" description="Disordered" evidence="2">
    <location>
        <begin position="2114"/>
        <end position="2155"/>
    </location>
</feature>
<keyword evidence="1" id="KW-0175">Coiled coil</keyword>
<keyword evidence="5" id="KW-1185">Reference proteome</keyword>
<organism evidence="3 5">
    <name type="scientific">Neospora caninum (strain Liverpool)</name>
    <dbReference type="NCBI Taxonomy" id="572307"/>
    <lineage>
        <taxon>Eukaryota</taxon>
        <taxon>Sar</taxon>
        <taxon>Alveolata</taxon>
        <taxon>Apicomplexa</taxon>
        <taxon>Conoidasida</taxon>
        <taxon>Coccidia</taxon>
        <taxon>Eucoccidiorida</taxon>
        <taxon>Eimeriorina</taxon>
        <taxon>Sarcocystidae</taxon>
        <taxon>Neospora</taxon>
    </lineage>
</organism>
<feature type="compositionally biased region" description="Basic and acidic residues" evidence="2">
    <location>
        <begin position="535"/>
        <end position="547"/>
    </location>
</feature>
<feature type="region of interest" description="Disordered" evidence="2">
    <location>
        <begin position="1474"/>
        <end position="1497"/>
    </location>
</feature>
<feature type="region of interest" description="Disordered" evidence="2">
    <location>
        <begin position="1018"/>
        <end position="1108"/>
    </location>
</feature>
<protein>
    <submittedName>
        <fullName evidence="4">Plectin, putative</fullName>
    </submittedName>
    <submittedName>
        <fullName evidence="3">Putative plectin</fullName>
    </submittedName>
</protein>
<feature type="compositionally biased region" description="Low complexity" evidence="2">
    <location>
        <begin position="374"/>
        <end position="386"/>
    </location>
</feature>
<feature type="compositionally biased region" description="Basic and acidic residues" evidence="2">
    <location>
        <begin position="2114"/>
        <end position="2151"/>
    </location>
</feature>
<dbReference type="EMBL" id="FR823386">
    <property type="protein sequence ID" value="CBZ51543.1"/>
    <property type="molecule type" value="Genomic_DNA"/>
</dbReference>
<dbReference type="OrthoDB" id="332645at2759"/>
<feature type="compositionally biased region" description="Basic and acidic residues" evidence="2">
    <location>
        <begin position="1582"/>
        <end position="1607"/>
    </location>
</feature>
<feature type="region of interest" description="Disordered" evidence="2">
    <location>
        <begin position="642"/>
        <end position="692"/>
    </location>
</feature>
<sequence length="2378" mass="260355">MSSGLWKIFKRKGKDDDEAETKATKAHMGEENKMYYNEQLKRWVVRGEEHLVEQEQLPPPPPTSVGAAPPSAGPRGFARGRTSRSLYTATPGLNVRPATASASAAASLPKPAFVLPPFAASKPAVSSPPPSGETQSSSFPPPSASVEETAGQSPPLSNGFVKGAGEAETSRESAEAVSADLLKTADGAGASGELRPDEPVPKGEKPPEEHRPHPSLPVFSSSPVSACGGFADEAVSGGVVRSNISSGSENGLVNGIHPVGSPVPPRADADADWVAAPCPDTPFPPAASPPSRCEEQAEAPNGVPSMEARGRTEGVNLAGSHQGPSPSSAPALSAGPFGLSAAPATLSGPPRPASPQPAAMGQPPRPAQSLPRDLTASSAPSPSTGALGAGGSAPREDTPALHALGLPRGGLSVALDSSSEDEVETDSVTVGDESSDGSVSCRDFWHRAGGKHGTRLASRGIGGGDAADAESPRMLGRDLVRDRQQRSRGGQDREVREWERGRQPGFRESADSLQAPAYAAALKEWMDEPTYPGEDLGRMQETSRTRNGEGQPEELPSADAGVAGQGMAAQVHGHQDAVSVHQGGEVVQRSESPQEAETVPIASSLHATLPAERDGRQAGFEEAPRAIPRLDAQEAEAEGLVLHDPWSPGHFDARQGESEKLYSDSCEASSGVVPDPFSAPSVQASPSVGDARPGSHNFPVASHASVGSMARSVSPATLPVPVPESAAPQWGPVRGGALQADAPLGDCAFRVENSGPAGVTPPGSRPRVPNLRRVEGERWVEDRSPGSTHRTQVFHLADSEDAGVGALSGSPLGGRESCPGLGSPVETGEKRTGETQAAADTFPVLHGSSRIDESRQGVSGGEEDAARQQDLDAVDLFYQSDEAGGKHIQEQAVAQAQKEGFPEAYGEAQPNALSSFFVAAPFQTAGEETHRREGIIAAFSASVEDLERTSGAALEQLQEQRRARLELERRNALLQRQLHAVLVLLSRFSLSGQDRSRLARLLQPAASPKSELLLHATLNPSKHRETRDQGFEEGSDLGTPEVDDWTEEGRGGQKGGGEAEQGVGAWPNGTGEETDWLGTGKDALNDTRGHGAERSLSQHTLDDGHFSGEEDDVDFDADFVEADEVREAFNTLTQLLAGQLELQSSSRAELEVCQAEAEGYLLLVEEQQKHVIEPLCRHVERLQREQAEERSQATHLRLAQAELLRLYEGAAVVTEDLCMQMERAREEATAKGARMTGLETELQLEREKAEALRSELVARQRELESAAGDCAALRAQLESERRRWTTSQAEHAKRERELKEQRDEEIRVLLQEKEEAIRAGADQVALLHARQREKEEETLTREVETRQLREELHALQARLESVQAELASARESVRRAGEDAHRTAESLRLEVEARMQQECQRAVATLRDELAQLQAEREAARAAHASEKAQLVEAQQQAENAFTLFRHDAAKRDGAREEEIRQLREMVKTAEDAQSALHAEETKKLEQELDGAREETEKLRRETQELVGASEELRRQLEAARADQQHAAAAFEERLRRAVEGEKEAFSAERRRVEEAHAVALESLRTELTRDLQGQTAAQRSRAAELEQQLKEAERQLQRERAEKADAAKAWQEDLAQAKRRHEAREEEMKNKEAEIDVLNSVQDELQQQLAELREQCAELTSKRALEEEERRRQGEEEERRRQGEEERLRQELTNVKHQLVEEEQEKGRLTAELARLTGLFEQQGAEKKLLEDQTLALQAREREVGDLQRRLDGVSLEMERHRQEAQAQFERMLEERQCEWMRQKAVQAEEAARTAEESRRLLEAVQAQLDAKEAAHNALGQELEALRAALQEKENALASLPRKEDVESVTSRLAAQEESIALLRQQLEDKTQEFVAAEATWQAALEETESKGLACEARVREELEAAHATVVRQMEEEERRLRLVVDQEKKKAAAEEAEKLRQKFERLWDEESQKMLKAYEGVARRLEEVQYAMHAKDRELEEAKEREEDSRRQAAERAHGAEETTRELRQKLDERDAEIADLRKKANEEQSAKLAVLADQKRVCEEVGKKREALEKEVEELRGQVEEAKRRERERERQTEEAEASLRRTLQERDEEQREKDFRLQVLEERLEAERRKNASEENRRGEEIRKLEKALDAMKEAEQEKRRAEAATAELASRMEALEEEARRRQKRVEELAAELEETRRVPPTVEGVKKEALLVAKQNEELRMRTATLSTTSDFLSRRLQFFEDALDSLGPSGRAIVLEADRTVQPPEPVDTDTAAVADAALSPSLPALNLQRRGSFSAVASSSAVRVPRGGPGAESLDASTNAAVSGGHFAGPPFSLPLGNLQVSPLTVDGPGQMPAGARAPPKPPAFMQAFLPAGRGSTRAPAGTVQE</sequence>
<feature type="coiled-coil region" evidence="1">
    <location>
        <begin position="1235"/>
        <end position="1319"/>
    </location>
</feature>
<dbReference type="InParanoid" id="F0VD28"/>
<feature type="coiled-coil region" evidence="1">
    <location>
        <begin position="943"/>
        <end position="977"/>
    </location>
</feature>
<feature type="compositionally biased region" description="Basic and acidic residues" evidence="2">
    <location>
        <begin position="1660"/>
        <end position="1691"/>
    </location>
</feature>
<evidence type="ECO:0000313" key="5">
    <source>
        <dbReference type="Proteomes" id="UP000007494"/>
    </source>
</evidence>
<dbReference type="GeneID" id="13443852"/>
<feature type="region of interest" description="Disordered" evidence="2">
    <location>
        <begin position="1571"/>
        <end position="1633"/>
    </location>
</feature>
<feature type="compositionally biased region" description="Low complexity" evidence="2">
    <location>
        <begin position="64"/>
        <end position="80"/>
    </location>
</feature>
<feature type="region of interest" description="Disordered" evidence="2">
    <location>
        <begin position="255"/>
        <end position="513"/>
    </location>
</feature>
<evidence type="ECO:0000256" key="2">
    <source>
        <dbReference type="SAM" id="MobiDB-lite"/>
    </source>
</evidence>
<name>F0VD28_NEOCL</name>
<feature type="region of interest" description="Disordered" evidence="2">
    <location>
        <begin position="1978"/>
        <end position="2013"/>
    </location>
</feature>
<feature type="region of interest" description="Disordered" evidence="2">
    <location>
        <begin position="49"/>
        <end position="106"/>
    </location>
</feature>
<dbReference type="RefSeq" id="XP_003881576.1">
    <property type="nucleotide sequence ID" value="XM_003881527.1"/>
</dbReference>
<dbReference type="eggNOG" id="ENOG502QS4V">
    <property type="taxonomic scope" value="Eukaryota"/>
</dbReference>
<accession>F0VD28</accession>
<dbReference type="OMA" id="EENKMYY"/>
<feature type="compositionally biased region" description="Acidic residues" evidence="2">
    <location>
        <begin position="1031"/>
        <end position="1046"/>
    </location>
</feature>
<dbReference type="Proteomes" id="UP000007494">
    <property type="component" value="Chromosome V"/>
</dbReference>
<feature type="compositionally biased region" description="Basic and acidic residues" evidence="2">
    <location>
        <begin position="1083"/>
        <end position="1093"/>
    </location>
</feature>
<dbReference type="EMBL" id="LN714479">
    <property type="protein sequence ID" value="CEL65493.1"/>
    <property type="molecule type" value="Genomic_DNA"/>
</dbReference>
<reference evidence="3" key="2">
    <citation type="submission" date="2011-03" db="EMBL/GenBank/DDBJ databases">
        <title>Comparative genomics and transcriptomics of Neospora caninum and Toxoplasma gondii.</title>
        <authorList>
            <person name="Reid A.J."/>
            <person name="Sohal A."/>
            <person name="Harris D."/>
            <person name="Quail M."/>
            <person name="Sanders M."/>
            <person name="Berriman M."/>
            <person name="Wastling J.M."/>
            <person name="Pain A."/>
        </authorList>
    </citation>
    <scope>NUCLEOTIDE SEQUENCE</scope>
    <source>
        <strain evidence="3">Liverpool</strain>
    </source>
</reference>
<reference evidence="4" key="4">
    <citation type="journal article" date="2015" name="PLoS ONE">
        <title>Comprehensive Evaluation of Toxoplasma gondii VEG and Neospora caninum LIV Genomes with Tachyzoite Stage Transcriptome and Proteome Defines Novel Transcript Features.</title>
        <authorList>
            <person name="Ramaprasad A."/>
            <person name="Mourier T."/>
            <person name="Naeem R."/>
            <person name="Malas T.B."/>
            <person name="Moussa E."/>
            <person name="Panigrahi A."/>
            <person name="Vermont S.J."/>
            <person name="Otto T.D."/>
            <person name="Wastling J."/>
            <person name="Pain A."/>
        </authorList>
    </citation>
    <scope>NUCLEOTIDE SEQUENCE</scope>
    <source>
        <strain evidence="4">Liverpool</strain>
    </source>
</reference>
<feature type="compositionally biased region" description="Low complexity" evidence="2">
    <location>
        <begin position="97"/>
        <end position="106"/>
    </location>
</feature>
<gene>
    <name evidence="4" type="ORF">BN1204_013360</name>
    <name evidence="3" type="ORF">NCLIV_013360</name>
</gene>
<feature type="region of interest" description="Disordered" evidence="2">
    <location>
        <begin position="525"/>
        <end position="559"/>
    </location>
</feature>